<dbReference type="InterPro" id="IPR021689">
    <property type="entry name" value="DUF3271"/>
</dbReference>
<evidence type="ECO:0000313" key="11">
    <source>
        <dbReference type="Proteomes" id="UP000516480"/>
    </source>
</evidence>
<dbReference type="VEuPathDB" id="PlasmoDB:PBANKA_0919200"/>
<evidence type="ECO:0000313" key="9">
    <source>
        <dbReference type="Proteomes" id="UP000219974"/>
    </source>
</evidence>
<dbReference type="OMA" id="YEGGNYH"/>
<organism evidence="2 7">
    <name type="scientific">Plasmodium berghei</name>
    <dbReference type="NCBI Taxonomy" id="5821"/>
    <lineage>
        <taxon>Eukaryota</taxon>
        <taxon>Sar</taxon>
        <taxon>Alveolata</taxon>
        <taxon>Apicomplexa</taxon>
        <taxon>Aconoidasida</taxon>
        <taxon>Haemosporida</taxon>
        <taxon>Plasmodiidae</taxon>
        <taxon>Plasmodium</taxon>
        <taxon>Plasmodium (Vinckeia)</taxon>
    </lineage>
</organism>
<dbReference type="OrthoDB" id="372325at2759"/>
<dbReference type="EMBL" id="LT160029">
    <property type="protein sequence ID" value="CXI42498.1"/>
    <property type="molecule type" value="Genomic_DNA"/>
</dbReference>
<dbReference type="EMBL" id="LT608145">
    <property type="protein sequence ID" value="SCM22132.1"/>
    <property type="molecule type" value="Genomic_DNA"/>
</dbReference>
<keyword evidence="1" id="KW-0732">Signal</keyword>
<name>A0A0Y9WM27_PLABE</name>
<evidence type="ECO:0000313" key="7">
    <source>
        <dbReference type="Proteomes" id="UP000069549"/>
    </source>
</evidence>
<dbReference type="Proteomes" id="UP000516480">
    <property type="component" value="Chromosome 9"/>
</dbReference>
<protein>
    <submittedName>
        <fullName evidence="2">Fam-d protein</fullName>
    </submittedName>
</protein>
<dbReference type="Proteomes" id="UP000219974">
    <property type="component" value="Chromosome 9"/>
</dbReference>
<evidence type="ECO:0000313" key="10">
    <source>
        <dbReference type="Proteomes" id="UP000220214"/>
    </source>
</evidence>
<evidence type="ECO:0000313" key="4">
    <source>
        <dbReference type="EMBL" id="SCN25293.1"/>
    </source>
</evidence>
<dbReference type="EMBL" id="LT608273">
    <property type="protein sequence ID" value="SCO60270.1"/>
    <property type="molecule type" value="Genomic_DNA"/>
</dbReference>
<dbReference type="EMBL" id="LT614635">
    <property type="protein sequence ID" value="SCN25293.1"/>
    <property type="molecule type" value="Genomic_DNA"/>
</dbReference>
<reference evidence="2 7" key="1">
    <citation type="submission" date="2016-02" db="EMBL/GenBank/DDBJ databases">
        <authorList>
            <consortium name="Pathogen Informatics"/>
        </authorList>
    </citation>
    <scope>NUCLEOTIDE SEQUENCE [LARGE SCALE GENOMIC DNA]</scope>
    <source>
        <strain evidence="2 7">K173</strain>
        <strain evidence="3 11">NK65 ny</strain>
        <strain evidence="4 10">NK65e</strain>
        <strain evidence="6 8">SP11 Antwerpcl1</strain>
        <strain evidence="5 9">SP11 RLL</strain>
    </source>
</reference>
<feature type="signal peptide" evidence="1">
    <location>
        <begin position="1"/>
        <end position="21"/>
    </location>
</feature>
<evidence type="ECO:0000313" key="8">
    <source>
        <dbReference type="Proteomes" id="UP000219860"/>
    </source>
</evidence>
<sequence length="258" mass="30501">MKMMNIILSFFILVISANVKAASFLDVNNTNPKLIAYDVISEPNATFVNDNKRHYTYLNLINDIFRDQSKNTKYAYEGGNYHLAIIDFDISIDNSNRLLKKFFSEKRIEALKLGTIYFISYIKNKIKHLISRYMYKYDFEKNYATDLMNLADDLKTLIYDRFVYEFTHDLIKFRTIPENKKLKERSNQAFEALVQNSSMNIQGYCIKITKDENHIYLSKDFSLYFNITISKYQSNATYDFEFPEYEVVEVGTKALRKL</sequence>
<gene>
    <name evidence="2" type="ORF">PBK173_000199500</name>
    <name evidence="4" type="ORF">PBNK65E_000191600</name>
    <name evidence="3" type="ORF">PBNK65NY_000190800</name>
    <name evidence="6" type="ORF">PBSP11A_000190600</name>
    <name evidence="5" type="ORF">PBSP11RLL_000190600</name>
</gene>
<evidence type="ECO:0000313" key="3">
    <source>
        <dbReference type="EMBL" id="SCM22132.1"/>
    </source>
</evidence>
<accession>A0A0Y9WM27</accession>
<feature type="chain" id="PRO_5014242919" evidence="1">
    <location>
        <begin position="22"/>
        <end position="258"/>
    </location>
</feature>
<dbReference type="AlphaFoldDB" id="A0A0Y9WM27"/>
<evidence type="ECO:0000313" key="6">
    <source>
        <dbReference type="EMBL" id="SCO61943.1"/>
    </source>
</evidence>
<dbReference type="Proteomes" id="UP000220214">
    <property type="component" value="Chromosome 9"/>
</dbReference>
<dbReference type="EMBL" id="LT608257">
    <property type="protein sequence ID" value="SCO61943.1"/>
    <property type="molecule type" value="Genomic_DNA"/>
</dbReference>
<evidence type="ECO:0000256" key="1">
    <source>
        <dbReference type="SAM" id="SignalP"/>
    </source>
</evidence>
<dbReference type="Proteomes" id="UP000219860">
    <property type="component" value="Chromosome 9"/>
</dbReference>
<dbReference type="Proteomes" id="UP000069549">
    <property type="component" value="Chromosome 9"/>
</dbReference>
<dbReference type="Pfam" id="PF11675">
    <property type="entry name" value="DUF3271"/>
    <property type="match status" value="1"/>
</dbReference>
<evidence type="ECO:0000313" key="2">
    <source>
        <dbReference type="EMBL" id="CXI42498.1"/>
    </source>
</evidence>
<proteinExistence type="predicted"/>
<evidence type="ECO:0000313" key="5">
    <source>
        <dbReference type="EMBL" id="SCO60270.1"/>
    </source>
</evidence>